<accession>A0A0B7JRQ1</accession>
<feature type="compositionally biased region" description="Basic and acidic residues" evidence="1">
    <location>
        <begin position="270"/>
        <end position="280"/>
    </location>
</feature>
<reference evidence="2" key="1">
    <citation type="submission" date="2015-01" db="EMBL/GenBank/DDBJ databases">
        <authorList>
            <person name="Durling Mikael"/>
        </authorList>
    </citation>
    <scope>NUCLEOTIDE SEQUENCE</scope>
</reference>
<feature type="compositionally biased region" description="Polar residues" evidence="1">
    <location>
        <begin position="195"/>
        <end position="205"/>
    </location>
</feature>
<dbReference type="AlphaFoldDB" id="A0A0B7JRQ1"/>
<feature type="compositionally biased region" description="Basic and acidic residues" evidence="1">
    <location>
        <begin position="468"/>
        <end position="477"/>
    </location>
</feature>
<feature type="compositionally biased region" description="Low complexity" evidence="1">
    <location>
        <begin position="289"/>
        <end position="305"/>
    </location>
</feature>
<evidence type="ECO:0000256" key="1">
    <source>
        <dbReference type="SAM" id="MobiDB-lite"/>
    </source>
</evidence>
<feature type="compositionally biased region" description="Low complexity" evidence="1">
    <location>
        <begin position="450"/>
        <end position="466"/>
    </location>
</feature>
<dbReference type="EMBL" id="CDPU01000002">
    <property type="protein sequence ID" value="CEO45201.1"/>
    <property type="molecule type" value="Genomic_DNA"/>
</dbReference>
<feature type="compositionally biased region" description="Acidic residues" evidence="1">
    <location>
        <begin position="240"/>
        <end position="250"/>
    </location>
</feature>
<protein>
    <submittedName>
        <fullName evidence="2">Uncharacterized protein</fullName>
    </submittedName>
</protein>
<name>A0A0B7JRQ1_BIOOC</name>
<feature type="compositionally biased region" description="Polar residues" evidence="1">
    <location>
        <begin position="159"/>
        <end position="172"/>
    </location>
</feature>
<proteinExistence type="predicted"/>
<evidence type="ECO:0000313" key="2">
    <source>
        <dbReference type="EMBL" id="CEO45201.1"/>
    </source>
</evidence>
<feature type="region of interest" description="Disordered" evidence="1">
    <location>
        <begin position="113"/>
        <end position="535"/>
    </location>
</feature>
<feature type="compositionally biased region" description="Acidic residues" evidence="1">
    <location>
        <begin position="210"/>
        <end position="220"/>
    </location>
</feature>
<sequence>MPRPKRSRPGAVATAKKAAQPDVEPAPRGRARTTRSMASRTSADVDSILYAANQTRDTALDRLANEDITTTGDDDTAGSVELGRRSSAATPAQRRDITGLDLADDVFGDLEDSFEDEGSVRGRSTEVSSFTLSHIKPRSRSRQSSIVGRNDPPIRPSSRGGTTPLVSSTFNISAFRRRAREPSILGTGRKPRPDVTSTTFTTQGDSRSDTEEEEEEDFAPEAESTPLNNRRRTRPAPQEPESEPEQELDPEPAATRSSKKRKSDGPAETARPEKVSRTDDPEPEEDAVSDSSSLSSLPSFDQPLPELGRPVTPVNQMDYAAPPASSGSEGEDFEWPDIHGLAKRRRRPSAADPLDHDTMSNVSSPPSLTHSPNFETKAAKTRGRARRQSSPKLTTADLANLLPKRRHQRAHSPVDLASDDEIDTAGIGHDEDELAYVDTPRRRKVTRPATRGGSTRQTTRGGPSTSKQPEKKTDKSRPSLTYSRRSSDKENESEGDDPEGDEQSRFQPLPDDTFEEDSTHTPEENKTEELKQAAAKFKEVDRWELEYEEATQSSSPAGAR</sequence>
<organism evidence="2">
    <name type="scientific">Bionectria ochroleuca</name>
    <name type="common">Gliocladium roseum</name>
    <dbReference type="NCBI Taxonomy" id="29856"/>
    <lineage>
        <taxon>Eukaryota</taxon>
        <taxon>Fungi</taxon>
        <taxon>Dikarya</taxon>
        <taxon>Ascomycota</taxon>
        <taxon>Pezizomycotina</taxon>
        <taxon>Sordariomycetes</taxon>
        <taxon>Hypocreomycetidae</taxon>
        <taxon>Hypocreales</taxon>
        <taxon>Bionectriaceae</taxon>
        <taxon>Clonostachys</taxon>
    </lineage>
</organism>
<feature type="region of interest" description="Disordered" evidence="1">
    <location>
        <begin position="56"/>
        <end position="100"/>
    </location>
</feature>
<feature type="compositionally biased region" description="Basic residues" evidence="1">
    <location>
        <begin position="379"/>
        <end position="389"/>
    </location>
</feature>
<feature type="region of interest" description="Disordered" evidence="1">
    <location>
        <begin position="1"/>
        <end position="41"/>
    </location>
</feature>
<feature type="compositionally biased region" description="Basic and acidic residues" evidence="1">
    <location>
        <begin position="517"/>
        <end position="535"/>
    </location>
</feature>
<feature type="compositionally biased region" description="Polar residues" evidence="1">
    <location>
        <begin position="359"/>
        <end position="374"/>
    </location>
</feature>
<gene>
    <name evidence="2" type="ORF">BN869_000001256_1</name>
</gene>